<evidence type="ECO:0000256" key="7">
    <source>
        <dbReference type="ARBA" id="ARBA00022989"/>
    </source>
</evidence>
<protein>
    <submittedName>
        <fullName evidence="11">Magnesium transporter protein 1</fullName>
    </submittedName>
</protein>
<keyword evidence="5 10" id="KW-0732">Signal</keyword>
<comment type="similarity">
    <text evidence="3">Belongs to the OST3/OST6 family.</text>
</comment>
<dbReference type="PANTHER" id="PTHR12692">
    <property type="entry name" value="DOLICHYL-DIPHOSPHOOLIGOSACCHARIDE--PROTEIN GLYCOSYLTRANSFERASE-RELATED"/>
    <property type="match status" value="1"/>
</dbReference>
<keyword evidence="6" id="KW-0256">Endoplasmic reticulum</keyword>
<dbReference type="AlphaFoldDB" id="A0AAD5RQ48"/>
<reference evidence="11" key="1">
    <citation type="submission" date="2022-07" db="EMBL/GenBank/DDBJ databases">
        <title>Draft genome sequence of Zalerion maritima ATCC 34329, a (micro)plastics degrading marine fungus.</title>
        <authorList>
            <person name="Paco A."/>
            <person name="Goncalves M.F.M."/>
            <person name="Rocha-Santos T.A.P."/>
            <person name="Alves A."/>
        </authorList>
    </citation>
    <scope>NUCLEOTIDE SEQUENCE</scope>
    <source>
        <strain evidence="11">ATCC 34329</strain>
    </source>
</reference>
<evidence type="ECO:0000256" key="10">
    <source>
        <dbReference type="SAM" id="SignalP"/>
    </source>
</evidence>
<feature type="transmembrane region" description="Helical" evidence="9">
    <location>
        <begin position="222"/>
        <end position="243"/>
    </location>
</feature>
<comment type="subcellular location">
    <subcellularLocation>
        <location evidence="2">Endoplasmic reticulum membrane</location>
        <topology evidence="2">Multi-pass membrane protein</topology>
    </subcellularLocation>
</comment>
<gene>
    <name evidence="11" type="ORF">MKZ38_001520</name>
</gene>
<comment type="function">
    <text evidence="1">Subunit of the oligosaccharyl transferase (OST) complex that catalyzes the initial transfer of a defined glycan (Glc(3)Man(9)GlcNAc(2) in eukaryotes) from the lipid carrier dolichol-pyrophosphate to an asparagine residue within an Asn-X-Ser/Thr consensus motif in nascent polypeptide chains, the first step in protein N-glycosylation. N-glycosylation occurs cotranslationally and the complex associates with the Sec61 complex at the channel-forming translocon complex that mediates protein translocation across the endoplasmic reticulum (ER). All subunits are required for a maximal enzyme activity.</text>
</comment>
<evidence type="ECO:0000313" key="12">
    <source>
        <dbReference type="Proteomes" id="UP001201980"/>
    </source>
</evidence>
<evidence type="ECO:0000256" key="8">
    <source>
        <dbReference type="ARBA" id="ARBA00023136"/>
    </source>
</evidence>
<dbReference type="Pfam" id="PF04756">
    <property type="entry name" value="OST3_OST6"/>
    <property type="match status" value="1"/>
</dbReference>
<feature type="signal peptide" evidence="10">
    <location>
        <begin position="1"/>
        <end position="19"/>
    </location>
</feature>
<dbReference type="PANTHER" id="PTHR12692:SF0">
    <property type="entry name" value="GH11935P"/>
    <property type="match status" value="1"/>
</dbReference>
<evidence type="ECO:0000256" key="1">
    <source>
        <dbReference type="ARBA" id="ARBA00002791"/>
    </source>
</evidence>
<sequence length="339" mass="37699">MRFSMLLMAFALPFMGLAAKKTPTERFSDYHTKALASSPVKLKDSTYQTLTSTPRDYSVAVLLTALDTRYGCQLCREFHPEWELLSRSWVKGDREGESRLIFGTLDFADGRETFVSLGLQTAPVLLLFQPTAAGMFLSFPHYNLKFSVLCLILSTLMLSSPQSAEFAHSWLAKHLPDRPHPTVKRPFNWVGWISTITIVLGGGTAIVVAWPYLKPVVTNRRIWSAVTLISILLFVSGIMFNHIRKVPYVAGDGKGGVNYIANGFQNQFGLETQIVAAMYGALSFVTIGLVSKVPLIQEPRIQQIAVVAYCAALLVLYSFLLSIFRVKNGGYPFSLPPFM</sequence>
<proteinExistence type="inferred from homology"/>
<name>A0AAD5RQ48_9PEZI</name>
<feature type="transmembrane region" description="Helical" evidence="9">
    <location>
        <begin position="274"/>
        <end position="292"/>
    </location>
</feature>
<evidence type="ECO:0000313" key="11">
    <source>
        <dbReference type="EMBL" id="KAJ2901710.1"/>
    </source>
</evidence>
<dbReference type="InterPro" id="IPR021149">
    <property type="entry name" value="OligosaccharylTrfase_OST3/OST6"/>
</dbReference>
<dbReference type="GO" id="GO:0008250">
    <property type="term" value="C:oligosaccharyltransferase complex"/>
    <property type="evidence" value="ECO:0007669"/>
    <property type="project" value="TreeGrafter"/>
</dbReference>
<dbReference type="EMBL" id="JAKWBI020000141">
    <property type="protein sequence ID" value="KAJ2901710.1"/>
    <property type="molecule type" value="Genomic_DNA"/>
</dbReference>
<feature type="transmembrane region" description="Helical" evidence="9">
    <location>
        <begin position="189"/>
        <end position="210"/>
    </location>
</feature>
<keyword evidence="8 9" id="KW-0472">Membrane</keyword>
<organism evidence="11 12">
    <name type="scientific">Zalerion maritima</name>
    <dbReference type="NCBI Taxonomy" id="339359"/>
    <lineage>
        <taxon>Eukaryota</taxon>
        <taxon>Fungi</taxon>
        <taxon>Dikarya</taxon>
        <taxon>Ascomycota</taxon>
        <taxon>Pezizomycotina</taxon>
        <taxon>Sordariomycetes</taxon>
        <taxon>Lulworthiomycetidae</taxon>
        <taxon>Lulworthiales</taxon>
        <taxon>Lulworthiaceae</taxon>
        <taxon>Zalerion</taxon>
    </lineage>
</organism>
<feature type="chain" id="PRO_5042264025" evidence="10">
    <location>
        <begin position="20"/>
        <end position="339"/>
    </location>
</feature>
<feature type="transmembrane region" description="Helical" evidence="9">
    <location>
        <begin position="304"/>
        <end position="324"/>
    </location>
</feature>
<keyword evidence="7 9" id="KW-1133">Transmembrane helix</keyword>
<dbReference type="Gene3D" id="3.40.30.10">
    <property type="entry name" value="Glutaredoxin"/>
    <property type="match status" value="1"/>
</dbReference>
<evidence type="ECO:0000256" key="4">
    <source>
        <dbReference type="ARBA" id="ARBA00022692"/>
    </source>
</evidence>
<keyword evidence="12" id="KW-1185">Reference proteome</keyword>
<dbReference type="GO" id="GO:0018279">
    <property type="term" value="P:protein N-linked glycosylation via asparagine"/>
    <property type="evidence" value="ECO:0007669"/>
    <property type="project" value="TreeGrafter"/>
</dbReference>
<comment type="caution">
    <text evidence="11">The sequence shown here is derived from an EMBL/GenBank/DDBJ whole genome shotgun (WGS) entry which is preliminary data.</text>
</comment>
<evidence type="ECO:0000256" key="5">
    <source>
        <dbReference type="ARBA" id="ARBA00022729"/>
    </source>
</evidence>
<accession>A0AAD5RQ48</accession>
<dbReference type="Proteomes" id="UP001201980">
    <property type="component" value="Unassembled WGS sequence"/>
</dbReference>
<dbReference type="FunFam" id="3.40.30.10:FF:000302">
    <property type="entry name" value="Oligosaccharyl transferase subunit (Gamma), putative"/>
    <property type="match status" value="1"/>
</dbReference>
<evidence type="ECO:0000256" key="6">
    <source>
        <dbReference type="ARBA" id="ARBA00022824"/>
    </source>
</evidence>
<evidence type="ECO:0000256" key="2">
    <source>
        <dbReference type="ARBA" id="ARBA00004477"/>
    </source>
</evidence>
<evidence type="ECO:0000256" key="3">
    <source>
        <dbReference type="ARBA" id="ARBA00009561"/>
    </source>
</evidence>
<keyword evidence="4 9" id="KW-0812">Transmembrane</keyword>
<evidence type="ECO:0000256" key="9">
    <source>
        <dbReference type="SAM" id="Phobius"/>
    </source>
</evidence>